<dbReference type="Proteomes" id="UP000054270">
    <property type="component" value="Unassembled WGS sequence"/>
</dbReference>
<evidence type="ECO:0000313" key="2">
    <source>
        <dbReference type="Proteomes" id="UP000054270"/>
    </source>
</evidence>
<proteinExistence type="predicted"/>
<reference evidence="2" key="1">
    <citation type="submission" date="2014-04" db="EMBL/GenBank/DDBJ databases">
        <title>Evolutionary Origins and Diversification of the Mycorrhizal Mutualists.</title>
        <authorList>
            <consortium name="DOE Joint Genome Institute"/>
            <consortium name="Mycorrhizal Genomics Consortium"/>
            <person name="Kohler A."/>
            <person name="Kuo A."/>
            <person name="Nagy L.G."/>
            <person name="Floudas D."/>
            <person name="Copeland A."/>
            <person name="Barry K.W."/>
            <person name="Cichocki N."/>
            <person name="Veneault-Fourrey C."/>
            <person name="LaButti K."/>
            <person name="Lindquist E.A."/>
            <person name="Lipzen A."/>
            <person name="Lundell T."/>
            <person name="Morin E."/>
            <person name="Murat C."/>
            <person name="Riley R."/>
            <person name="Ohm R."/>
            <person name="Sun H."/>
            <person name="Tunlid A."/>
            <person name="Henrissat B."/>
            <person name="Grigoriev I.V."/>
            <person name="Hibbett D.S."/>
            <person name="Martin F."/>
        </authorList>
    </citation>
    <scope>NUCLEOTIDE SEQUENCE [LARGE SCALE GENOMIC DNA]</scope>
    <source>
        <strain evidence="2">FD-334 SS-4</strain>
    </source>
</reference>
<dbReference type="EMBL" id="KN817584">
    <property type="protein sequence ID" value="KJA18800.1"/>
    <property type="molecule type" value="Genomic_DNA"/>
</dbReference>
<keyword evidence="2" id="KW-1185">Reference proteome</keyword>
<evidence type="ECO:0000313" key="1">
    <source>
        <dbReference type="EMBL" id="KJA18800.1"/>
    </source>
</evidence>
<accession>A0A0D2PF42</accession>
<sequence length="83" mass="9139">MSAPKAKGNSCAVLQFASHRVACVSPQAPTTGHAVAPRRAASFRIQRTIMNSNLNTRDVQSSSVILKIYWYHRILSKVVRACI</sequence>
<gene>
    <name evidence="1" type="ORF">HYPSUDRAFT_913644</name>
</gene>
<organism evidence="1 2">
    <name type="scientific">Hypholoma sublateritium (strain FD-334 SS-4)</name>
    <dbReference type="NCBI Taxonomy" id="945553"/>
    <lineage>
        <taxon>Eukaryota</taxon>
        <taxon>Fungi</taxon>
        <taxon>Dikarya</taxon>
        <taxon>Basidiomycota</taxon>
        <taxon>Agaricomycotina</taxon>
        <taxon>Agaricomycetes</taxon>
        <taxon>Agaricomycetidae</taxon>
        <taxon>Agaricales</taxon>
        <taxon>Agaricineae</taxon>
        <taxon>Strophariaceae</taxon>
        <taxon>Hypholoma</taxon>
    </lineage>
</organism>
<dbReference type="AlphaFoldDB" id="A0A0D2PF42"/>
<protein>
    <submittedName>
        <fullName evidence="1">Uncharacterized protein</fullName>
    </submittedName>
</protein>
<name>A0A0D2PF42_HYPSF</name>